<evidence type="ECO:0000313" key="1">
    <source>
        <dbReference type="EMBL" id="RHG17337.1"/>
    </source>
</evidence>
<comment type="caution">
    <text evidence="1">The sequence shown here is derived from an EMBL/GenBank/DDBJ whole genome shotgun (WGS) entry which is preliminary data.</text>
</comment>
<dbReference type="Proteomes" id="UP000284220">
    <property type="component" value="Unassembled WGS sequence"/>
</dbReference>
<evidence type="ECO:0008006" key="3">
    <source>
        <dbReference type="Google" id="ProtNLM"/>
    </source>
</evidence>
<name>A0A414SDI3_9FIRM</name>
<dbReference type="RefSeq" id="WP_118197820.1">
    <property type="nucleotide sequence ID" value="NZ_JBCJBY010000004.1"/>
</dbReference>
<proteinExistence type="predicted"/>
<evidence type="ECO:0000313" key="2">
    <source>
        <dbReference type="Proteomes" id="UP000284220"/>
    </source>
</evidence>
<protein>
    <recommendedName>
        <fullName evidence="3">Lipopolysaccharide biosynthesis protein</fullName>
    </recommendedName>
</protein>
<accession>A0A414SDI3</accession>
<gene>
    <name evidence="1" type="ORF">DW272_09855</name>
</gene>
<dbReference type="AlphaFoldDB" id="A0A414SDI3"/>
<dbReference type="EMBL" id="QRHZ01000004">
    <property type="protein sequence ID" value="RHG17337.1"/>
    <property type="molecule type" value="Genomic_DNA"/>
</dbReference>
<sequence length="321" mass="38045">MKNILLFMTDFYNYNYDIINEMEKQKCAVKWYQDKINFSFLDTILSKMCKNYKINKFNKYFDGIIKNEKGNKYDEIVIIFGAGFMNETHLKVLKKTFPQTPIVYYAWDSVANFPSIKSLFAGADRSYSFDKNDCFKYGVEFLPLFYLSKSDSDSKKNKWDVSTIMSFYNKKSNSLRRLFDVLPNGLNEYFFLRIRSKEYYMFMKIFHRKNFKKFKNYFTLSSLNRDECLNIIKNSVAVIDCPVPNQNGLTMRTFEALAMNTKLITSNINVAEYEFFTPNNIFIVDSNTSEIPLSFFSTPFDMQFQISEKYSLKHFVEVLIQ</sequence>
<organism evidence="1 2">
    <name type="scientific">Blautia obeum</name>
    <dbReference type="NCBI Taxonomy" id="40520"/>
    <lineage>
        <taxon>Bacteria</taxon>
        <taxon>Bacillati</taxon>
        <taxon>Bacillota</taxon>
        <taxon>Clostridia</taxon>
        <taxon>Lachnospirales</taxon>
        <taxon>Lachnospiraceae</taxon>
        <taxon>Blautia</taxon>
    </lineage>
</organism>
<reference evidence="1 2" key="1">
    <citation type="submission" date="2018-08" db="EMBL/GenBank/DDBJ databases">
        <title>A genome reference for cultivated species of the human gut microbiota.</title>
        <authorList>
            <person name="Zou Y."/>
            <person name="Xue W."/>
            <person name="Luo G."/>
        </authorList>
    </citation>
    <scope>NUCLEOTIDE SEQUENCE [LARGE SCALE GENOMIC DNA]</scope>
    <source>
        <strain evidence="1 2">AM22-9LB</strain>
    </source>
</reference>